<comment type="catalytic activity">
    <reaction evidence="10">
        <text>N(2)-acetyl-L-ornithine + L-glutamate = N-acetyl-L-glutamate + L-ornithine</text>
        <dbReference type="Rhea" id="RHEA:15349"/>
        <dbReference type="ChEBI" id="CHEBI:29985"/>
        <dbReference type="ChEBI" id="CHEBI:44337"/>
        <dbReference type="ChEBI" id="CHEBI:46911"/>
        <dbReference type="ChEBI" id="CHEBI:57805"/>
        <dbReference type="EC" id="2.3.1.35"/>
    </reaction>
</comment>
<evidence type="ECO:0000256" key="6">
    <source>
        <dbReference type="ARBA" id="ARBA00022813"/>
    </source>
</evidence>
<dbReference type="HAMAP" id="MF_01106">
    <property type="entry name" value="ArgJ"/>
    <property type="match status" value="1"/>
</dbReference>
<dbReference type="FunFam" id="3.30.2330.10:FF:000001">
    <property type="entry name" value="Arginine biosynthesis bifunctional protein ArgJ, mitochondrial"/>
    <property type="match status" value="1"/>
</dbReference>
<dbReference type="Pfam" id="PF10315">
    <property type="entry name" value="Aim19"/>
    <property type="match status" value="1"/>
</dbReference>
<feature type="binding site" evidence="10">
    <location>
        <position position="543"/>
    </location>
    <ligand>
        <name>substrate</name>
    </ligand>
</feature>
<gene>
    <name evidence="11" type="ORF">FA14DRAFT_155142</name>
</gene>
<reference evidence="11 12" key="1">
    <citation type="journal article" date="2018" name="Mol. Biol. Evol.">
        <title>Broad Genomic Sampling Reveals a Smut Pathogenic Ancestry of the Fungal Clade Ustilaginomycotina.</title>
        <authorList>
            <person name="Kijpornyongpan T."/>
            <person name="Mondo S.J."/>
            <person name="Barry K."/>
            <person name="Sandor L."/>
            <person name="Lee J."/>
            <person name="Lipzen A."/>
            <person name="Pangilinan J."/>
            <person name="LaButti K."/>
            <person name="Hainaut M."/>
            <person name="Henrissat B."/>
            <person name="Grigoriev I.V."/>
            <person name="Spatafora J.W."/>
            <person name="Aime M.C."/>
        </authorList>
    </citation>
    <scope>NUCLEOTIDE SEQUENCE [LARGE SCALE GENOMIC DNA]</scope>
    <source>
        <strain evidence="11 12">MCA 3882</strain>
    </source>
</reference>
<dbReference type="GO" id="GO:0004358">
    <property type="term" value="F:L-glutamate N-acetyltransferase activity, acting on acetyl-L-ornithine as donor"/>
    <property type="evidence" value="ECO:0007669"/>
    <property type="project" value="UniProtKB-UniRule"/>
</dbReference>
<keyword evidence="12" id="KW-1185">Reference proteome</keyword>
<dbReference type="GO" id="GO:0005759">
    <property type="term" value="C:mitochondrial matrix"/>
    <property type="evidence" value="ECO:0007669"/>
    <property type="project" value="UniProtKB-SubCell"/>
</dbReference>
<dbReference type="AlphaFoldDB" id="A0A316VIA1"/>
<evidence type="ECO:0000256" key="8">
    <source>
        <dbReference type="ARBA" id="ARBA00023268"/>
    </source>
</evidence>
<keyword evidence="5 10" id="KW-0808">Transferase</keyword>
<feature type="binding site" evidence="10">
    <location>
        <position position="718"/>
    </location>
    <ligand>
        <name>substrate</name>
    </ligand>
</feature>
<dbReference type="FunFam" id="3.10.20.340:FF:000002">
    <property type="entry name" value="Arginine biosynthesis bifunctional protein ArgJ, mitochondrial"/>
    <property type="match status" value="1"/>
</dbReference>
<dbReference type="InterPro" id="IPR019419">
    <property type="entry name" value="AIM19"/>
</dbReference>
<dbReference type="FunCoup" id="A0A316VIA1">
    <property type="interactions" value="153"/>
</dbReference>
<feature type="binding site" evidence="10">
    <location>
        <position position="396"/>
    </location>
    <ligand>
        <name>substrate</name>
    </ligand>
</feature>
<comment type="subunit">
    <text evidence="10">Heterodimer of an alpha and a beta chain.</text>
</comment>
<evidence type="ECO:0000313" key="11">
    <source>
        <dbReference type="EMBL" id="PWN35731.1"/>
    </source>
</evidence>
<evidence type="ECO:0000256" key="5">
    <source>
        <dbReference type="ARBA" id="ARBA00022679"/>
    </source>
</evidence>
<name>A0A316VIA1_9BASI</name>
<feature type="binding site" evidence="10">
    <location>
        <position position="445"/>
    </location>
    <ligand>
        <name>substrate</name>
    </ligand>
</feature>
<proteinExistence type="inferred from homology"/>
<feature type="chain" id="PRO_5023575539" description="Arginine biosynthesis bifunctional protein ArgJ beta chain" evidence="10">
    <location>
        <begin position="445"/>
        <end position="718"/>
    </location>
</feature>
<feature type="site" description="Involved in the stabilization of negative charge on the oxyanion by the formation of the oxyanion hole" evidence="10">
    <location>
        <position position="356"/>
    </location>
</feature>
<evidence type="ECO:0000256" key="7">
    <source>
        <dbReference type="ARBA" id="ARBA00023128"/>
    </source>
</evidence>
<feature type="binding site" evidence="10">
    <location>
        <position position="713"/>
    </location>
    <ligand>
        <name>substrate</name>
    </ligand>
</feature>
<dbReference type="UniPathway" id="UPA00068">
    <property type="reaction ID" value="UER00106"/>
</dbReference>
<evidence type="ECO:0000256" key="10">
    <source>
        <dbReference type="HAMAP-Rule" id="MF_03124"/>
    </source>
</evidence>
<dbReference type="EC" id="2.3.1.1" evidence="10"/>
<dbReference type="GO" id="GO:0006526">
    <property type="term" value="P:L-arginine biosynthetic process"/>
    <property type="evidence" value="ECO:0007669"/>
    <property type="project" value="UniProtKB-UniRule"/>
</dbReference>
<dbReference type="STRING" id="1280837.A0A316VIA1"/>
<feature type="site" description="Involved in the stabilization of negative charge on the oxyanion by the formation of the oxyanion hole" evidence="10">
    <location>
        <position position="355"/>
    </location>
</feature>
<organism evidence="11 12">
    <name type="scientific">Meira miltonrushii</name>
    <dbReference type="NCBI Taxonomy" id="1280837"/>
    <lineage>
        <taxon>Eukaryota</taxon>
        <taxon>Fungi</taxon>
        <taxon>Dikarya</taxon>
        <taxon>Basidiomycota</taxon>
        <taxon>Ustilaginomycotina</taxon>
        <taxon>Exobasidiomycetes</taxon>
        <taxon>Exobasidiales</taxon>
        <taxon>Brachybasidiaceae</taxon>
        <taxon>Meira</taxon>
    </lineage>
</organism>
<feature type="chain" id="PRO_5023575538" description="Arginine biosynthesis bifunctional protein ArgJ alpha chain" evidence="10">
    <location>
        <begin position="1"/>
        <end position="444"/>
    </location>
</feature>
<comment type="similarity">
    <text evidence="2 10">Belongs to the ArgJ family.</text>
</comment>
<comment type="catalytic activity">
    <reaction evidence="10">
        <text>L-glutamate + acetyl-CoA = N-acetyl-L-glutamate + CoA + H(+)</text>
        <dbReference type="Rhea" id="RHEA:24292"/>
        <dbReference type="ChEBI" id="CHEBI:15378"/>
        <dbReference type="ChEBI" id="CHEBI:29985"/>
        <dbReference type="ChEBI" id="CHEBI:44337"/>
        <dbReference type="ChEBI" id="CHEBI:57287"/>
        <dbReference type="ChEBI" id="CHEBI:57288"/>
        <dbReference type="EC" id="2.3.1.1"/>
    </reaction>
</comment>
<comment type="PTM">
    <text evidence="10">The alpha and beta chains are autoproteolytically processed from a single precursor protein within the mitochondrion.</text>
</comment>
<dbReference type="InterPro" id="IPR016117">
    <property type="entry name" value="ArgJ-like_dom_sf"/>
</dbReference>
<dbReference type="Pfam" id="PF01960">
    <property type="entry name" value="ArgJ"/>
    <property type="match status" value="1"/>
</dbReference>
<evidence type="ECO:0000256" key="2">
    <source>
        <dbReference type="ARBA" id="ARBA00006774"/>
    </source>
</evidence>
<dbReference type="SUPFAM" id="SSF56266">
    <property type="entry name" value="DmpA/ArgJ-like"/>
    <property type="match status" value="1"/>
</dbReference>
<keyword evidence="6 10" id="KW-0068">Autocatalytic cleavage</keyword>
<protein>
    <recommendedName>
        <fullName evidence="10">Arginine biosynthesis bifunctional protein ArgJ, mitochondrial</fullName>
    </recommendedName>
    <domain>
        <recommendedName>
            <fullName evidence="10">Glutamate N-acetyltransferase</fullName>
            <shortName evidence="10">GAT</shortName>
            <ecNumber evidence="10">2.3.1.35</ecNumber>
        </recommendedName>
        <alternativeName>
            <fullName evidence="10">Ornithine acetyltransferase</fullName>
            <shortName evidence="10">OATase</shortName>
        </alternativeName>
        <alternativeName>
            <fullName evidence="10">Ornithine transacetylase</fullName>
        </alternativeName>
    </domain>
    <domain>
        <recommendedName>
            <fullName evidence="10">Amino-acid acetyltransferase</fullName>
            <ecNumber evidence="10">2.3.1.1</ecNumber>
        </recommendedName>
        <alternativeName>
            <fullName evidence="10">N-acetylglutamate synthase</fullName>
            <shortName evidence="10">AGS</shortName>
        </alternativeName>
    </domain>
    <component>
        <recommendedName>
            <fullName evidence="10">Arginine biosynthesis bifunctional protein ArgJ alpha chain</fullName>
        </recommendedName>
    </component>
    <component>
        <recommendedName>
            <fullName evidence="10">Arginine biosynthesis bifunctional protein ArgJ beta chain</fullName>
        </recommendedName>
    </component>
</protein>
<dbReference type="EMBL" id="KZ819603">
    <property type="protein sequence ID" value="PWN35731.1"/>
    <property type="molecule type" value="Genomic_DNA"/>
</dbReference>
<dbReference type="GO" id="GO:0004042">
    <property type="term" value="F:L-glutamate N-acetyltransferase activity"/>
    <property type="evidence" value="ECO:0007669"/>
    <property type="project" value="UniProtKB-UniRule"/>
</dbReference>
<comment type="function">
    <text evidence="10">Catalyzes two activities which are involved in the cyclic version of arginine biosynthesis: the synthesis of acetylglutamate from glutamate and acetyl-CoA, and of ornithine by transacetylation between acetylornithine and glutamate.</text>
</comment>
<comment type="pathway">
    <text evidence="10">Amino-acid biosynthesis; L-arginine biosynthesis; N(2)-acetyl-L-ornithine from L-glutamate: step 1/4.</text>
</comment>
<dbReference type="PANTHER" id="PTHR23100:SF0">
    <property type="entry name" value="ARGININE BIOSYNTHESIS BIFUNCTIONAL PROTEIN ARGJ, MITOCHONDRIAL"/>
    <property type="match status" value="1"/>
</dbReference>
<keyword evidence="3 10" id="KW-0055">Arginine biosynthesis</keyword>
<dbReference type="OrthoDB" id="2017946at2759"/>
<comment type="subcellular location">
    <subcellularLocation>
        <location evidence="1 10">Mitochondrion matrix</location>
    </subcellularLocation>
</comment>
<evidence type="ECO:0000256" key="4">
    <source>
        <dbReference type="ARBA" id="ARBA00022605"/>
    </source>
</evidence>
<dbReference type="CDD" id="cd02152">
    <property type="entry name" value="OAT"/>
    <property type="match status" value="1"/>
</dbReference>
<comment type="pathway">
    <text evidence="10">Amino-acid biosynthesis; L-arginine biosynthesis; L-ornithine and N-acetyl-L-glutamate from L-glutamate and N(2)-acetyl-L-ornithine (cyclic): step 1/1.</text>
</comment>
<dbReference type="InParanoid" id="A0A316VIA1"/>
<dbReference type="GO" id="GO:0006592">
    <property type="term" value="P:ornithine biosynthetic process"/>
    <property type="evidence" value="ECO:0007669"/>
    <property type="project" value="TreeGrafter"/>
</dbReference>
<feature type="binding site" evidence="10">
    <location>
        <position position="422"/>
    </location>
    <ligand>
        <name>substrate</name>
    </ligand>
</feature>
<accession>A0A316VIA1</accession>
<dbReference type="InterPro" id="IPR042195">
    <property type="entry name" value="ArgJ_beta_C"/>
</dbReference>
<dbReference type="Gene3D" id="3.10.20.340">
    <property type="entry name" value="ArgJ beta chain, C-terminal domain"/>
    <property type="match status" value="1"/>
</dbReference>
<keyword evidence="8 10" id="KW-0511">Multifunctional enzyme</keyword>
<dbReference type="Gene3D" id="3.60.70.12">
    <property type="entry name" value="L-amino peptidase D-ALA esterase/amidase"/>
    <property type="match status" value="1"/>
</dbReference>
<evidence type="ECO:0000256" key="3">
    <source>
        <dbReference type="ARBA" id="ARBA00022571"/>
    </source>
</evidence>
<feature type="active site" description="Nucleophile" evidence="10">
    <location>
        <position position="445"/>
    </location>
</feature>
<keyword evidence="4 10" id="KW-0028">Amino-acid biosynthesis</keyword>
<evidence type="ECO:0000313" key="12">
    <source>
        <dbReference type="Proteomes" id="UP000245771"/>
    </source>
</evidence>
<dbReference type="EC" id="2.3.1.35" evidence="10"/>
<dbReference type="GeneID" id="37019516"/>
<dbReference type="RefSeq" id="XP_025356033.1">
    <property type="nucleotide sequence ID" value="XM_025497735.1"/>
</dbReference>
<feature type="site" description="Cleavage; by autolysis" evidence="10">
    <location>
        <begin position="444"/>
        <end position="445"/>
    </location>
</feature>
<dbReference type="PANTHER" id="PTHR23100">
    <property type="entry name" value="ARGININE BIOSYNTHESIS BIFUNCTIONAL PROTEIN ARGJ"/>
    <property type="match status" value="1"/>
</dbReference>
<keyword evidence="9 10" id="KW-0012">Acyltransferase</keyword>
<keyword evidence="7 10" id="KW-0496">Mitochondrion</keyword>
<dbReference type="Gene3D" id="3.30.2330.10">
    <property type="entry name" value="arginine biosynthesis bifunctional protein suprefamily"/>
    <property type="match status" value="1"/>
</dbReference>
<sequence>MPERDSVLRIFFPACICVSIMSKDSNLTAQQSSFQPLITEIGSYAKTAYPAYTLSALFALSAPFGFAGGRDLERIKNAAVTPRTQAIVGKVAGKTISDSLKKPSSLPPFWQLAGFAVAFGGGGYIIDQGDILNGAGTVTAWSGIYLFFNAISAIRRPSPLSLLLATSTTIGATIHGCYYFNRTSWKGAVPGLHPQKSSTPYKFAASTPGPSTKAARFATPIDASSLPKGFKVAATYAGIKAAISPVATPPGGSQTKASPKPDLALITADEPVAAAGTFTRNVFKAAPVVLSSDLLVQGSKTKAGARAKSILVNSGCANAVTGQGGYNDAKQCAQWVSELRPAKNEEDNKTLLLSTGVIGVPLPMNAIEKALPKIASGDALKNDEKSWWEVARAFMTTDTFPKLRARSFELAGRQCNMVGIDKGAGMIHPNMTGPAASASAGLHATLLGLICTDAPIEPASLQSALEAAVTKSFNCISVDGDMSTNDTIIALASGQAPASSSKNALPSGQELTRESHPEEFAIFVERLTEFCTELAHLIVRDGEGAEKFVQIHVKGAPTFADAHAIASSISTSALTKCALHGSDANWGRILCAAGYTNMRGGLVDSRTVDGTPEASQSSDFATKSWQIDPLSISVRFLKPSSAPSNSSDIVDELVVLKDGTPQKVDEAKAKALLDLEDIEIEVDLQGGTWGKGKASASATYWTCDFSKEYIAINGDYRS</sequence>
<dbReference type="Proteomes" id="UP000245771">
    <property type="component" value="Unassembled WGS sequence"/>
</dbReference>
<evidence type="ECO:0000256" key="1">
    <source>
        <dbReference type="ARBA" id="ARBA00004305"/>
    </source>
</evidence>
<evidence type="ECO:0000256" key="9">
    <source>
        <dbReference type="ARBA" id="ARBA00023315"/>
    </source>
</evidence>
<dbReference type="InterPro" id="IPR002813">
    <property type="entry name" value="Arg_biosynth_ArgJ"/>
</dbReference>
<dbReference type="NCBIfam" id="TIGR00120">
    <property type="entry name" value="ArgJ"/>
    <property type="match status" value="1"/>
</dbReference>
<dbReference type="FunFam" id="3.60.70.12:FF:000006">
    <property type="entry name" value="Arginine biosynthesis bifunctional protein ArgJ, mitochondrial"/>
    <property type="match status" value="1"/>
</dbReference>